<gene>
    <name evidence="4" type="ORF">BaRGS_00034393</name>
</gene>
<dbReference type="AlphaFoldDB" id="A0ABD0JHZ7"/>
<protein>
    <recommendedName>
        <fullName evidence="3">Sulfotransferase domain-containing protein</fullName>
    </recommendedName>
</protein>
<keyword evidence="2" id="KW-0812">Transmembrane</keyword>
<keyword evidence="5" id="KW-1185">Reference proteome</keyword>
<comment type="similarity">
    <text evidence="1">Belongs to the WSCD family.</text>
</comment>
<dbReference type="InterPro" id="IPR000863">
    <property type="entry name" value="Sulfotransferase_dom"/>
</dbReference>
<dbReference type="InterPro" id="IPR051589">
    <property type="entry name" value="Sialate-O-sulfotransferase"/>
</dbReference>
<sequence length="304" mass="34628">MSFSKLLRRCSRTVRLQPAKAWIVLSSLLLINIFFLYLLSAHPSPWVTKHGSFVPRGLGRGRGEGACGPLRFADPPLPVTALASVPGSGNTWLRHLLQQATGIMTGSMYNDSTLYTSGFPGEGVNNGSVLVVKTHSSDPEVRGQFRRAILLLRQPHAAILSEFHRQHGGHLGHASRQHFDEDWETFVPEEARFWRVFNTEWLQFAGPLHIVCYEDLRHDLNSTLSKLLGFLNVPVDRKDFECALRRSRGKFKRRDKSGRASENHSLSEVFTRDMKRIIGESDVKFHEELKKFYHRRSTWLDPDA</sequence>
<organism evidence="4 5">
    <name type="scientific">Batillaria attramentaria</name>
    <dbReference type="NCBI Taxonomy" id="370345"/>
    <lineage>
        <taxon>Eukaryota</taxon>
        <taxon>Metazoa</taxon>
        <taxon>Spiralia</taxon>
        <taxon>Lophotrochozoa</taxon>
        <taxon>Mollusca</taxon>
        <taxon>Gastropoda</taxon>
        <taxon>Caenogastropoda</taxon>
        <taxon>Sorbeoconcha</taxon>
        <taxon>Cerithioidea</taxon>
        <taxon>Batillariidae</taxon>
        <taxon>Batillaria</taxon>
    </lineage>
</organism>
<dbReference type="PANTHER" id="PTHR45964">
    <property type="entry name" value="WSCD FAMILY MEMBER CG9164"/>
    <property type="match status" value="1"/>
</dbReference>
<feature type="domain" description="Sulfotransferase" evidence="3">
    <location>
        <begin position="82"/>
        <end position="259"/>
    </location>
</feature>
<keyword evidence="2" id="KW-1133">Transmembrane helix</keyword>
<evidence type="ECO:0000256" key="1">
    <source>
        <dbReference type="ARBA" id="ARBA00010236"/>
    </source>
</evidence>
<reference evidence="4 5" key="1">
    <citation type="journal article" date="2023" name="Sci. Data">
        <title>Genome assembly of the Korean intertidal mud-creeper Batillaria attramentaria.</title>
        <authorList>
            <person name="Patra A.K."/>
            <person name="Ho P.T."/>
            <person name="Jun S."/>
            <person name="Lee S.J."/>
            <person name="Kim Y."/>
            <person name="Won Y.J."/>
        </authorList>
    </citation>
    <scope>NUCLEOTIDE SEQUENCE [LARGE SCALE GENOMIC DNA]</scope>
    <source>
        <strain evidence="4">Wonlab-2016</strain>
    </source>
</reference>
<evidence type="ECO:0000313" key="5">
    <source>
        <dbReference type="Proteomes" id="UP001519460"/>
    </source>
</evidence>
<evidence type="ECO:0000256" key="2">
    <source>
        <dbReference type="SAM" id="Phobius"/>
    </source>
</evidence>
<accession>A0ABD0JHZ7</accession>
<dbReference type="EMBL" id="JACVVK020000439">
    <property type="protein sequence ID" value="KAK7474345.1"/>
    <property type="molecule type" value="Genomic_DNA"/>
</dbReference>
<evidence type="ECO:0000259" key="3">
    <source>
        <dbReference type="Pfam" id="PF00685"/>
    </source>
</evidence>
<dbReference type="Pfam" id="PF00685">
    <property type="entry name" value="Sulfotransfer_1"/>
    <property type="match status" value="1"/>
</dbReference>
<dbReference type="Gene3D" id="3.40.50.300">
    <property type="entry name" value="P-loop containing nucleotide triphosphate hydrolases"/>
    <property type="match status" value="1"/>
</dbReference>
<dbReference type="SUPFAM" id="SSF52540">
    <property type="entry name" value="P-loop containing nucleoside triphosphate hydrolases"/>
    <property type="match status" value="1"/>
</dbReference>
<name>A0ABD0JHZ7_9CAEN</name>
<comment type="caution">
    <text evidence="4">The sequence shown here is derived from an EMBL/GenBank/DDBJ whole genome shotgun (WGS) entry which is preliminary data.</text>
</comment>
<dbReference type="InterPro" id="IPR027417">
    <property type="entry name" value="P-loop_NTPase"/>
</dbReference>
<proteinExistence type="inferred from homology"/>
<evidence type="ECO:0000313" key="4">
    <source>
        <dbReference type="EMBL" id="KAK7474345.1"/>
    </source>
</evidence>
<dbReference type="PANTHER" id="PTHR45964:SF5">
    <property type="entry name" value="WSCD FAMILY MEMBER CG9164"/>
    <property type="match status" value="1"/>
</dbReference>
<keyword evidence="2" id="KW-0472">Membrane</keyword>
<feature type="transmembrane region" description="Helical" evidence="2">
    <location>
        <begin position="21"/>
        <end position="39"/>
    </location>
</feature>
<dbReference type="Proteomes" id="UP001519460">
    <property type="component" value="Unassembled WGS sequence"/>
</dbReference>